<feature type="compositionally biased region" description="Polar residues" evidence="1">
    <location>
        <begin position="464"/>
        <end position="486"/>
    </location>
</feature>
<dbReference type="Gene3D" id="2.60.120.260">
    <property type="entry name" value="Galactose-binding domain-like"/>
    <property type="match status" value="1"/>
</dbReference>
<evidence type="ECO:0000313" key="4">
    <source>
        <dbReference type="Proteomes" id="UP000027222"/>
    </source>
</evidence>
<feature type="transmembrane region" description="Helical" evidence="2">
    <location>
        <begin position="297"/>
        <end position="317"/>
    </location>
</feature>
<keyword evidence="4" id="KW-1185">Reference proteome</keyword>
<organism evidence="3 4">
    <name type="scientific">Galerina marginata (strain CBS 339.88)</name>
    <dbReference type="NCBI Taxonomy" id="685588"/>
    <lineage>
        <taxon>Eukaryota</taxon>
        <taxon>Fungi</taxon>
        <taxon>Dikarya</taxon>
        <taxon>Basidiomycota</taxon>
        <taxon>Agaricomycotina</taxon>
        <taxon>Agaricomycetes</taxon>
        <taxon>Agaricomycetidae</taxon>
        <taxon>Agaricales</taxon>
        <taxon>Agaricineae</taxon>
        <taxon>Strophariaceae</taxon>
        <taxon>Galerina</taxon>
    </lineage>
</organism>
<evidence type="ECO:0000256" key="1">
    <source>
        <dbReference type="SAM" id="MobiDB-lite"/>
    </source>
</evidence>
<feature type="compositionally biased region" description="Polar residues" evidence="1">
    <location>
        <begin position="413"/>
        <end position="428"/>
    </location>
</feature>
<evidence type="ECO:0000256" key="2">
    <source>
        <dbReference type="SAM" id="Phobius"/>
    </source>
</evidence>
<evidence type="ECO:0000313" key="3">
    <source>
        <dbReference type="EMBL" id="KDR80385.1"/>
    </source>
</evidence>
<evidence type="ECO:0008006" key="5">
    <source>
        <dbReference type="Google" id="ProtNLM"/>
    </source>
</evidence>
<proteinExistence type="predicted"/>
<dbReference type="HOGENOM" id="CLU_574985_0_0_1"/>
<protein>
    <recommendedName>
        <fullName evidence="5">Transmembrane protein</fullName>
    </recommendedName>
</protein>
<dbReference type="Proteomes" id="UP000027222">
    <property type="component" value="Unassembled WGS sequence"/>
</dbReference>
<keyword evidence="2" id="KW-0812">Transmembrane</keyword>
<keyword evidence="2" id="KW-0472">Membrane</keyword>
<feature type="region of interest" description="Disordered" evidence="1">
    <location>
        <begin position="325"/>
        <end position="345"/>
    </location>
</feature>
<dbReference type="EMBL" id="KL142372">
    <property type="protein sequence ID" value="KDR80385.1"/>
    <property type="molecule type" value="Genomic_DNA"/>
</dbReference>
<sequence length="504" mass="53711">MDIAVILDDARPRDIVYSGTQWVSQANSNSFYNSTLTVCHTEIQNTTTPPSFTFYFYGSDINIYGPLTNGVALNYTIDSTSVRPGIINANGAGKSNINIWNLQGLDNTVYHTLEVLPSAGLFSIDYITYTPAKYTGLAGRNLIVDDADHSIQYSANWTKTTGDFAVGSSYKGTISGSSTKGSTMKFDFVGASISVYGLLNQQDGKLSASFSVDGGNAVTYAPFDGTQTANASSWSLSQQFFHQDLVPGNHSLLLNLNEVTGSQTLWIDSLVFEGTSNTPLNQTSASNSTTNSSSSPLSGGAIGGIIVGVVALALILFRGRSKVQSMMSKPRRSNSPANVQTPPAAPTAQTIPLFYQTSPSTAMHPGYANPGMTPPSMPYFQAPAPVPPPQAQEYRPPPVGYSNTPLQLPRPSQEYSSSQHSFTDTSVPVHSHVSHQYMPQPMPPQPSSHAAQTASQAEPPLKSQPITLTHNSTHAGVSSSSQPNNTEGRDGDPVDEPPPYTEGV</sequence>
<accession>A0A067TB03</accession>
<keyword evidence="2" id="KW-1133">Transmembrane helix</keyword>
<reference evidence="4" key="1">
    <citation type="journal article" date="2014" name="Proc. Natl. Acad. Sci. U.S.A.">
        <title>Extensive sampling of basidiomycete genomes demonstrates inadequacy of the white-rot/brown-rot paradigm for wood decay fungi.</title>
        <authorList>
            <person name="Riley R."/>
            <person name="Salamov A.A."/>
            <person name="Brown D.W."/>
            <person name="Nagy L.G."/>
            <person name="Floudas D."/>
            <person name="Held B.W."/>
            <person name="Levasseur A."/>
            <person name="Lombard V."/>
            <person name="Morin E."/>
            <person name="Otillar R."/>
            <person name="Lindquist E.A."/>
            <person name="Sun H."/>
            <person name="LaButti K.M."/>
            <person name="Schmutz J."/>
            <person name="Jabbour D."/>
            <person name="Luo H."/>
            <person name="Baker S.E."/>
            <person name="Pisabarro A.G."/>
            <person name="Walton J.D."/>
            <person name="Blanchette R.A."/>
            <person name="Henrissat B."/>
            <person name="Martin F."/>
            <person name="Cullen D."/>
            <person name="Hibbett D.S."/>
            <person name="Grigoriev I.V."/>
        </authorList>
    </citation>
    <scope>NUCLEOTIDE SEQUENCE [LARGE SCALE GENOMIC DNA]</scope>
    <source>
        <strain evidence="4">CBS 339.88</strain>
    </source>
</reference>
<dbReference type="AlphaFoldDB" id="A0A067TB03"/>
<feature type="compositionally biased region" description="Pro residues" evidence="1">
    <location>
        <begin position="384"/>
        <end position="399"/>
    </location>
</feature>
<feature type="compositionally biased region" description="Polar residues" evidence="1">
    <location>
        <begin position="325"/>
        <end position="339"/>
    </location>
</feature>
<name>A0A067TB03_GALM3</name>
<dbReference type="OrthoDB" id="2927144at2759"/>
<feature type="region of interest" description="Disordered" evidence="1">
    <location>
        <begin position="378"/>
        <end position="504"/>
    </location>
</feature>
<gene>
    <name evidence="3" type="ORF">GALMADRAFT_154013</name>
</gene>